<reference evidence="1" key="1">
    <citation type="submission" date="2021-01" db="EMBL/GenBank/DDBJ databases">
        <authorList>
            <person name="Corre E."/>
            <person name="Pelletier E."/>
            <person name="Niang G."/>
            <person name="Scheremetjew M."/>
            <person name="Finn R."/>
            <person name="Kale V."/>
            <person name="Holt S."/>
            <person name="Cochrane G."/>
            <person name="Meng A."/>
            <person name="Brown T."/>
            <person name="Cohen L."/>
        </authorList>
    </citation>
    <scope>NUCLEOTIDE SEQUENCE</scope>
    <source>
        <strain evidence="1">CCMP1510</strain>
    </source>
</reference>
<gene>
    <name evidence="1" type="ORF">ALAG00032_LOCUS14676</name>
</gene>
<dbReference type="AlphaFoldDB" id="A0A7S3K6K7"/>
<proteinExistence type="predicted"/>
<evidence type="ECO:0000313" key="1">
    <source>
        <dbReference type="EMBL" id="CAE0373874.1"/>
    </source>
</evidence>
<name>A0A7S3K6K7_9STRA</name>
<organism evidence="1">
    <name type="scientific">Aureoumbra lagunensis</name>
    <dbReference type="NCBI Taxonomy" id="44058"/>
    <lineage>
        <taxon>Eukaryota</taxon>
        <taxon>Sar</taxon>
        <taxon>Stramenopiles</taxon>
        <taxon>Ochrophyta</taxon>
        <taxon>Pelagophyceae</taxon>
        <taxon>Pelagomonadales</taxon>
        <taxon>Aureoumbra</taxon>
    </lineage>
</organism>
<accession>A0A7S3K6K7</accession>
<protein>
    <submittedName>
        <fullName evidence="1">Uncharacterized protein</fullName>
    </submittedName>
</protein>
<dbReference type="EMBL" id="HBIJ01022465">
    <property type="protein sequence ID" value="CAE0373874.1"/>
    <property type="molecule type" value="Transcribed_RNA"/>
</dbReference>
<sequence>MFDFSFILCDCVGGVRGKDALSTPENESMILMVKFGVRNFKNWYKKFQEERHIYNALGVDIFVGERKQGFILAETFVDIVHVCPRPKVNAIKAVYNITETQSTDEKQLTWIHDQAITTDFDIKEYDLILRDDAGDLTDAELMTTVSCQVTDFADYIVTLANREVDAKEGTGAVKSFIARDENLALNISLYSKMNEKLVSASFAYDNENATIIQPVVKHTSKLHYKRSVGDA</sequence>